<sequence>MASQELPRARTSLYPDVDLSNPDSNPKSNPRSSSSSSIYPTINMSDLVENLFPDDYRNRNPTPNAETPSAPPELEPEPVEETLITAPGAIAHLIDKQYSVELGVGDFSVVRLRQGENVVAVLARISDEVQWPLMKDEAIVKVDDSHYFFSFPGNEGEDELLNYGLSFASKGQEGLLKELDGVFERYGNFSVQKVSEQSKRELAGVAVAREMSPEELKSDDGKREIMERNCGAYWTTLAPNVEEYSGTAAKLIAQGSGQLIKGILWCGDVTIDRLKWGHEVLVKRLDPSEKKEIDEKTLKRIKRVKKVTKMTKKVANGVLSGVVRVSGFFTSSVVNSKAGKKFFNLLPGEMVLASLDGFNRICEAVEVAGKNVMSTTSTVTTGVVTHKYGEEAGKATHEGLGAAGHAIGTAWAVFKIRKALNPKSVMKPSTLAKSAVKAAAAEYKSQKSSK</sequence>
<protein>
    <recommendedName>
        <fullName evidence="2">Senescence domain-containing protein</fullName>
    </recommendedName>
</protein>
<evidence type="ECO:0000259" key="2">
    <source>
        <dbReference type="Pfam" id="PF06911"/>
    </source>
</evidence>
<dbReference type="Proteomes" id="UP001153076">
    <property type="component" value="Unassembled WGS sequence"/>
</dbReference>
<feature type="compositionally biased region" description="Low complexity" evidence="1">
    <location>
        <begin position="20"/>
        <end position="37"/>
    </location>
</feature>
<feature type="region of interest" description="Disordered" evidence="1">
    <location>
        <begin position="1"/>
        <end position="78"/>
    </location>
</feature>
<gene>
    <name evidence="3" type="ORF">Cgig2_007410</name>
</gene>
<dbReference type="GO" id="GO:0005886">
    <property type="term" value="C:plasma membrane"/>
    <property type="evidence" value="ECO:0007669"/>
    <property type="project" value="TreeGrafter"/>
</dbReference>
<comment type="caution">
    <text evidence="3">The sequence shown here is derived from an EMBL/GenBank/DDBJ whole genome shotgun (WGS) entry which is preliminary data.</text>
</comment>
<evidence type="ECO:0000313" key="3">
    <source>
        <dbReference type="EMBL" id="KAJ8451927.1"/>
    </source>
</evidence>
<reference evidence="3" key="1">
    <citation type="submission" date="2022-04" db="EMBL/GenBank/DDBJ databases">
        <title>Carnegiea gigantea Genome sequencing and assembly v2.</title>
        <authorList>
            <person name="Copetti D."/>
            <person name="Sanderson M.J."/>
            <person name="Burquez A."/>
            <person name="Wojciechowski M.F."/>
        </authorList>
    </citation>
    <scope>NUCLEOTIDE SEQUENCE</scope>
    <source>
        <strain evidence="3">SGP5-SGP5p</strain>
        <tissue evidence="3">Aerial part</tissue>
    </source>
</reference>
<evidence type="ECO:0000313" key="4">
    <source>
        <dbReference type="Proteomes" id="UP001153076"/>
    </source>
</evidence>
<dbReference type="Pfam" id="PF06911">
    <property type="entry name" value="Senescence"/>
    <property type="match status" value="1"/>
</dbReference>
<accession>A0A9Q1KY97</accession>
<dbReference type="AlphaFoldDB" id="A0A9Q1KY97"/>
<organism evidence="3 4">
    <name type="scientific">Carnegiea gigantea</name>
    <dbReference type="NCBI Taxonomy" id="171969"/>
    <lineage>
        <taxon>Eukaryota</taxon>
        <taxon>Viridiplantae</taxon>
        <taxon>Streptophyta</taxon>
        <taxon>Embryophyta</taxon>
        <taxon>Tracheophyta</taxon>
        <taxon>Spermatophyta</taxon>
        <taxon>Magnoliopsida</taxon>
        <taxon>eudicotyledons</taxon>
        <taxon>Gunneridae</taxon>
        <taxon>Pentapetalae</taxon>
        <taxon>Caryophyllales</taxon>
        <taxon>Cactineae</taxon>
        <taxon>Cactaceae</taxon>
        <taxon>Cactoideae</taxon>
        <taxon>Echinocereeae</taxon>
        <taxon>Carnegiea</taxon>
    </lineage>
</organism>
<dbReference type="InterPro" id="IPR045036">
    <property type="entry name" value="Spartin-like"/>
</dbReference>
<proteinExistence type="predicted"/>
<dbReference type="PANTHER" id="PTHR21068:SF43">
    <property type="entry name" value="SPARTIN"/>
    <property type="match status" value="1"/>
</dbReference>
<keyword evidence="4" id="KW-1185">Reference proteome</keyword>
<feature type="domain" description="Senescence" evidence="2">
    <location>
        <begin position="251"/>
        <end position="437"/>
    </location>
</feature>
<dbReference type="EMBL" id="JAKOGI010000007">
    <property type="protein sequence ID" value="KAJ8451927.1"/>
    <property type="molecule type" value="Genomic_DNA"/>
</dbReference>
<name>A0A9Q1KY97_9CARY</name>
<dbReference type="OrthoDB" id="20821at2759"/>
<dbReference type="PANTHER" id="PTHR21068">
    <property type="entry name" value="SPARTIN"/>
    <property type="match status" value="1"/>
</dbReference>
<dbReference type="InterPro" id="IPR009686">
    <property type="entry name" value="Senescence/spartin_C"/>
</dbReference>
<evidence type="ECO:0000256" key="1">
    <source>
        <dbReference type="SAM" id="MobiDB-lite"/>
    </source>
</evidence>